<reference evidence="4" key="1">
    <citation type="submission" date="2021-12" db="EMBL/GenBank/DDBJ databases">
        <authorList>
            <person name="King R."/>
        </authorList>
    </citation>
    <scope>NUCLEOTIDE SEQUENCE</scope>
</reference>
<dbReference type="FunFam" id="3.40.1390.30:FF:000001">
    <property type="entry name" value="GTP cyclohydrolase 1 type 2"/>
    <property type="match status" value="1"/>
</dbReference>
<dbReference type="GO" id="GO:0005739">
    <property type="term" value="C:mitochondrion"/>
    <property type="evidence" value="ECO:0007669"/>
    <property type="project" value="TreeGrafter"/>
</dbReference>
<proteinExistence type="inferred from homology"/>
<comment type="similarity">
    <text evidence="1">Belongs to the GTP cyclohydrolase I type 2/NIF3 family.</text>
</comment>
<dbReference type="Pfam" id="PF01784">
    <property type="entry name" value="DUF34_NIF3"/>
    <property type="match status" value="1"/>
</dbReference>
<feature type="binding site" evidence="3">
    <location>
        <position position="129"/>
    </location>
    <ligand>
        <name>a divalent metal cation</name>
        <dbReference type="ChEBI" id="CHEBI:60240"/>
        <label>1</label>
    </ligand>
</feature>
<evidence type="ECO:0000313" key="5">
    <source>
        <dbReference type="Proteomes" id="UP001152759"/>
    </source>
</evidence>
<dbReference type="EMBL" id="OU963866">
    <property type="protein sequence ID" value="CAH0390466.1"/>
    <property type="molecule type" value="Genomic_DNA"/>
</dbReference>
<dbReference type="InterPro" id="IPR017221">
    <property type="entry name" value="DUF34/NIF3_bac"/>
</dbReference>
<dbReference type="GO" id="GO:0046872">
    <property type="term" value="F:metal ion binding"/>
    <property type="evidence" value="ECO:0007669"/>
    <property type="project" value="UniProtKB-KW"/>
</dbReference>
<keyword evidence="3" id="KW-0479">Metal-binding</keyword>
<dbReference type="InterPro" id="IPR036069">
    <property type="entry name" value="DUF34/NIF3_sf"/>
</dbReference>
<keyword evidence="5" id="KW-1185">Reference proteome</keyword>
<sequence length="410" mass="45243">MRGLLLPSRWYFGFVSSTCLIKEQVKGRVKKFTVFNKPQTFNYSSSTGIKGALSTHCDNMYRHPTLSEVVKQLEEFAPLSLAEPWDNVGLLLEPAESKRIETIFFTNDLTELVLEEAIEQSADLIISYHPPLFKALKRITQKTWKERIVSKCLKEGIAVYSPHTCWDTVYGGVNDWLLSGLPAGISTPIIPNKTHSSSDFQLQLKLNTLLRDDDNYLAIKKFVTSHPGSSRLISDAEGKLESVLISEALLESFEEETNFPSYTSSTAPKELSSDGGTGRILQLTNPVTIQEIVDRVKDHCGLHEGIQVGLGVNHSLDSEVTKIAACAGSGSSVLNGIPADVYLTGEMSHHDVLEASHNNVSVILTHHSNSERGFLDIFSPKLADALHAKGLYRPRTCVSEKDCDPLTITS</sequence>
<protein>
    <recommendedName>
        <fullName evidence="2">NIF3-like protein 1</fullName>
    </recommendedName>
</protein>
<organism evidence="4 5">
    <name type="scientific">Bemisia tabaci</name>
    <name type="common">Sweetpotato whitefly</name>
    <name type="synonym">Aleurodes tabaci</name>
    <dbReference type="NCBI Taxonomy" id="7038"/>
    <lineage>
        <taxon>Eukaryota</taxon>
        <taxon>Metazoa</taxon>
        <taxon>Ecdysozoa</taxon>
        <taxon>Arthropoda</taxon>
        <taxon>Hexapoda</taxon>
        <taxon>Insecta</taxon>
        <taxon>Pterygota</taxon>
        <taxon>Neoptera</taxon>
        <taxon>Paraneoptera</taxon>
        <taxon>Hemiptera</taxon>
        <taxon>Sternorrhyncha</taxon>
        <taxon>Aleyrodoidea</taxon>
        <taxon>Aleyrodidae</taxon>
        <taxon>Aleyrodinae</taxon>
        <taxon>Bemisia</taxon>
    </lineage>
</organism>
<dbReference type="SUPFAM" id="SSF102705">
    <property type="entry name" value="NIF3 (NGG1p interacting factor 3)-like"/>
    <property type="match status" value="1"/>
</dbReference>
<feature type="binding site" evidence="3">
    <location>
        <position position="367"/>
    </location>
    <ligand>
        <name>a divalent metal cation</name>
        <dbReference type="ChEBI" id="CHEBI:60240"/>
        <label>1</label>
    </ligand>
</feature>
<evidence type="ECO:0000256" key="2">
    <source>
        <dbReference type="ARBA" id="ARBA00019069"/>
    </source>
</evidence>
<feature type="binding site" evidence="3">
    <location>
        <position position="371"/>
    </location>
    <ligand>
        <name>a divalent metal cation</name>
        <dbReference type="ChEBI" id="CHEBI:60240"/>
        <label>1</label>
    </ligand>
</feature>
<accession>A0A9P0AAZ1</accession>
<dbReference type="NCBIfam" id="TIGR00486">
    <property type="entry name" value="YbgI_SA1388"/>
    <property type="match status" value="1"/>
</dbReference>
<name>A0A9P0AAZ1_BEMTA</name>
<dbReference type="AlphaFoldDB" id="A0A9P0AAZ1"/>
<dbReference type="InterPro" id="IPR002678">
    <property type="entry name" value="DUF34/NIF3"/>
</dbReference>
<dbReference type="PANTHER" id="PTHR13799">
    <property type="entry name" value="NGG1 INTERACTING FACTOR 3"/>
    <property type="match status" value="1"/>
</dbReference>
<feature type="binding site" evidence="3">
    <location>
        <position position="167"/>
    </location>
    <ligand>
        <name>a divalent metal cation</name>
        <dbReference type="ChEBI" id="CHEBI:60240"/>
        <label>1</label>
    </ligand>
</feature>
<dbReference type="PIRSF" id="PIRSF037489">
    <property type="entry name" value="UCP037489_NIF3_YqfO"/>
    <property type="match status" value="1"/>
</dbReference>
<evidence type="ECO:0000313" key="4">
    <source>
        <dbReference type="EMBL" id="CAH0390466.1"/>
    </source>
</evidence>
<evidence type="ECO:0000256" key="1">
    <source>
        <dbReference type="ARBA" id="ARBA00006964"/>
    </source>
</evidence>
<dbReference type="Proteomes" id="UP001152759">
    <property type="component" value="Chromosome 5"/>
</dbReference>
<dbReference type="PANTHER" id="PTHR13799:SF13">
    <property type="entry name" value="NIF3-LIKE PROTEIN 1"/>
    <property type="match status" value="1"/>
</dbReference>
<evidence type="ECO:0000256" key="3">
    <source>
        <dbReference type="PIRSR" id="PIRSR602678-1"/>
    </source>
</evidence>
<gene>
    <name evidence="4" type="ORF">BEMITA_LOCUS9186</name>
</gene>
<dbReference type="Gene3D" id="3.40.1390.30">
    <property type="entry name" value="NIF3 (NGG1p interacting factor 3)-like"/>
    <property type="match status" value="1"/>
</dbReference>